<gene>
    <name evidence="1" type="ORF">GCM10007972_07640</name>
</gene>
<organism evidence="1 2">
    <name type="scientific">Iodidimonas muriae</name>
    <dbReference type="NCBI Taxonomy" id="261467"/>
    <lineage>
        <taxon>Bacteria</taxon>
        <taxon>Pseudomonadati</taxon>
        <taxon>Pseudomonadota</taxon>
        <taxon>Alphaproteobacteria</taxon>
        <taxon>Iodidimonadales</taxon>
        <taxon>Iodidimonadaceae</taxon>
        <taxon>Iodidimonas</taxon>
    </lineage>
</organism>
<evidence type="ECO:0000313" key="2">
    <source>
        <dbReference type="Proteomes" id="UP000602381"/>
    </source>
</evidence>
<protein>
    <submittedName>
        <fullName evidence="1">Uncharacterized protein</fullName>
    </submittedName>
</protein>
<reference evidence="2" key="1">
    <citation type="journal article" date="2019" name="Int. J. Syst. Evol. Microbiol.">
        <title>The Global Catalogue of Microorganisms (GCM) 10K type strain sequencing project: providing services to taxonomists for standard genome sequencing and annotation.</title>
        <authorList>
            <consortium name="The Broad Institute Genomics Platform"/>
            <consortium name="The Broad Institute Genome Sequencing Center for Infectious Disease"/>
            <person name="Wu L."/>
            <person name="Ma J."/>
        </authorList>
    </citation>
    <scope>NUCLEOTIDE SEQUENCE [LARGE SCALE GENOMIC DNA]</scope>
    <source>
        <strain evidence="2">JCM 17843</strain>
    </source>
</reference>
<proteinExistence type="predicted"/>
<keyword evidence="2" id="KW-1185">Reference proteome</keyword>
<comment type="caution">
    <text evidence="1">The sequence shown here is derived from an EMBL/GenBank/DDBJ whole genome shotgun (WGS) entry which is preliminary data.</text>
</comment>
<accession>A0ABQ2L9S0</accession>
<evidence type="ECO:0000313" key="1">
    <source>
        <dbReference type="EMBL" id="GGO07855.1"/>
    </source>
</evidence>
<dbReference type="EMBL" id="BMOV01000002">
    <property type="protein sequence ID" value="GGO07855.1"/>
    <property type="molecule type" value="Genomic_DNA"/>
</dbReference>
<name>A0ABQ2L9S0_9PROT</name>
<sequence>MIGVDIGQALRRVADAGAIYRHIKAAKALKAAGNKLAHLVIRPHIGSHKPGFVALGAEGVLQLLTASIGQSAKHHLRPFGRKGADHIGTNARTAAGH</sequence>
<dbReference type="Proteomes" id="UP000602381">
    <property type="component" value="Unassembled WGS sequence"/>
</dbReference>